<protein>
    <submittedName>
        <fullName evidence="5">Lysophospholipid acyltransferase family protein</fullName>
    </submittedName>
</protein>
<reference evidence="5 6" key="1">
    <citation type="submission" date="2023-12" db="EMBL/GenBank/DDBJ databases">
        <title>Description of new species of Mycobacterium terrae complex isolated from sewage at the Sao Paulo Zoological Park Foundation in Brazil.</title>
        <authorList>
            <person name="Romagnoli C.L."/>
            <person name="Conceicao E.C."/>
            <person name="Machado E."/>
            <person name="Barreto L.B.P.F."/>
            <person name="Sharma A."/>
            <person name="Silva N.M."/>
            <person name="Marques L.E."/>
            <person name="Juliana M.A."/>
            <person name="Lourenco M.C.S."/>
            <person name="Digiampietri L.A."/>
            <person name="Suffys P.N."/>
            <person name="Viana-Niero C."/>
        </authorList>
    </citation>
    <scope>NUCLEOTIDE SEQUENCE [LARGE SCALE GENOMIC DNA]</scope>
    <source>
        <strain evidence="5 6">MYC340</strain>
    </source>
</reference>
<evidence type="ECO:0000256" key="1">
    <source>
        <dbReference type="ARBA" id="ARBA00022679"/>
    </source>
</evidence>
<name>A0ABU5Y024_9MYCO</name>
<dbReference type="SMART" id="SM00563">
    <property type="entry name" value="PlsC"/>
    <property type="match status" value="1"/>
</dbReference>
<evidence type="ECO:0000259" key="4">
    <source>
        <dbReference type="SMART" id="SM00563"/>
    </source>
</evidence>
<keyword evidence="2 5" id="KW-0012">Acyltransferase</keyword>
<dbReference type="SUPFAM" id="SSF69593">
    <property type="entry name" value="Glycerol-3-phosphate (1)-acyltransferase"/>
    <property type="match status" value="1"/>
</dbReference>
<accession>A0ABU5Y024</accession>
<evidence type="ECO:0000313" key="6">
    <source>
        <dbReference type="Proteomes" id="UP001298593"/>
    </source>
</evidence>
<evidence type="ECO:0000256" key="3">
    <source>
        <dbReference type="SAM" id="MobiDB-lite"/>
    </source>
</evidence>
<proteinExistence type="predicted"/>
<comment type="caution">
    <text evidence="5">The sequence shown here is derived from an EMBL/GenBank/DDBJ whole genome shotgun (WGS) entry which is preliminary data.</text>
</comment>
<organism evidence="5 6">
    <name type="scientific">[Mycobacterium] nativiensis</name>
    <dbReference type="NCBI Taxonomy" id="2855503"/>
    <lineage>
        <taxon>Bacteria</taxon>
        <taxon>Bacillati</taxon>
        <taxon>Actinomycetota</taxon>
        <taxon>Actinomycetes</taxon>
        <taxon>Mycobacteriales</taxon>
        <taxon>Mycobacteriaceae</taxon>
        <taxon>Mycolicibacter</taxon>
    </lineage>
</organism>
<feature type="domain" description="Phospholipid/glycerol acyltransferase" evidence="4">
    <location>
        <begin position="38"/>
        <end position="152"/>
    </location>
</feature>
<dbReference type="InterPro" id="IPR002123">
    <property type="entry name" value="Plipid/glycerol_acylTrfase"/>
</dbReference>
<gene>
    <name evidence="5" type="ORF">KV113_18725</name>
</gene>
<dbReference type="RefSeq" id="WP_224974396.1">
    <property type="nucleotide sequence ID" value="NZ_JAYJJU010000021.1"/>
</dbReference>
<evidence type="ECO:0000313" key="5">
    <source>
        <dbReference type="EMBL" id="MEB3033594.1"/>
    </source>
</evidence>
<dbReference type="PANTHER" id="PTHR10434:SF55">
    <property type="entry name" value="POSSIBLE ACYLTRANSFERASE"/>
    <property type="match status" value="1"/>
</dbReference>
<feature type="region of interest" description="Disordered" evidence="3">
    <location>
        <begin position="242"/>
        <end position="267"/>
    </location>
</feature>
<dbReference type="EMBL" id="JAYJJU010000021">
    <property type="protein sequence ID" value="MEB3033594.1"/>
    <property type="molecule type" value="Genomic_DNA"/>
</dbReference>
<dbReference type="Pfam" id="PF01553">
    <property type="entry name" value="Acyltransferase"/>
    <property type="match status" value="1"/>
</dbReference>
<dbReference type="PANTHER" id="PTHR10434">
    <property type="entry name" value="1-ACYL-SN-GLYCEROL-3-PHOSPHATE ACYLTRANSFERASE"/>
    <property type="match status" value="1"/>
</dbReference>
<evidence type="ECO:0000256" key="2">
    <source>
        <dbReference type="ARBA" id="ARBA00023315"/>
    </source>
</evidence>
<keyword evidence="6" id="KW-1185">Reference proteome</keyword>
<dbReference type="CDD" id="cd07989">
    <property type="entry name" value="LPLAT_AGPAT-like"/>
    <property type="match status" value="1"/>
</dbReference>
<dbReference type="Proteomes" id="UP001298593">
    <property type="component" value="Unassembled WGS sequence"/>
</dbReference>
<keyword evidence="1" id="KW-0808">Transferase</keyword>
<dbReference type="GO" id="GO:0016746">
    <property type="term" value="F:acyltransferase activity"/>
    <property type="evidence" value="ECO:0007669"/>
    <property type="project" value="UniProtKB-KW"/>
</dbReference>
<sequence>MAEPFFRTLEIVVPRLVSANGTRLTFDGLDNVPEHGGAVLALNHTSYLDWYPGSIAALRRGRRLRFMIKAEMTRVPVISYVIRHIRLIPVDRSAGSGAYDVAVQRLREGELVGLHPEATISRSFELRDFKTGAVRMAHTAGVPIIPVIVWGIHRVWTKDHPKHLWRNNVPVLTKIGPPITPSDDIEATTAELRDTMAAMLEDAQLQYPHPAGAYWVPRRLGGSAPTMAEALRLREAELAERDRKRLQRASKAGAGPLRRTLAGLGRR</sequence>